<comment type="caution">
    <text evidence="1">The sequence shown here is derived from an EMBL/GenBank/DDBJ whole genome shotgun (WGS) entry which is preliminary data.</text>
</comment>
<gene>
    <name evidence="1" type="ORF">AOG55_08955</name>
</gene>
<name>A0A0N8VKW1_9ARCH</name>
<evidence type="ECO:0000313" key="2">
    <source>
        <dbReference type="Proteomes" id="UP000050301"/>
    </source>
</evidence>
<dbReference type="AlphaFoldDB" id="A0A0N8VKW1"/>
<organism evidence="1 2">
    <name type="scientific">Acidiplasma cupricumulans</name>
    <dbReference type="NCBI Taxonomy" id="312540"/>
    <lineage>
        <taxon>Archaea</taxon>
        <taxon>Methanobacteriati</taxon>
        <taxon>Thermoplasmatota</taxon>
        <taxon>Thermoplasmata</taxon>
        <taxon>Thermoplasmatales</taxon>
        <taxon>Ferroplasmaceae</taxon>
        <taxon>Acidiplasma</taxon>
    </lineage>
</organism>
<accession>A0A0N8VKW1</accession>
<keyword evidence="2" id="KW-1185">Reference proteome</keyword>
<dbReference type="EMBL" id="LKBH01000215">
    <property type="protein sequence ID" value="KQB34828.1"/>
    <property type="molecule type" value="Genomic_DNA"/>
</dbReference>
<reference evidence="1 2" key="1">
    <citation type="submission" date="2015-09" db="EMBL/GenBank/DDBJ databases">
        <title>Heavy metals and arsenic resistance mechanisms in polyextremophilic archaea of the family Ferroplasmaceae.</title>
        <authorList>
            <person name="Bulaev A.G."/>
            <person name="Kanygina A.V."/>
        </authorList>
    </citation>
    <scope>NUCLEOTIDE SEQUENCE [LARGE SCALE GENOMIC DNA]</scope>
    <source>
        <strain evidence="1 2">BH2</strain>
    </source>
</reference>
<sequence>MNLDSFIESEELNDKEVKKVKEYIESLKKSKEKQGNEECPYWKRGCNDQICPMLKDNSKYIWYSDEDPCNNPEYKDNIIAINQKKLKKKNAKGYFTYNMLNRNFIIKRGIEGIDPDVPDSVESKGQKAIDKLYRDREESWLNSHPEISDKQIEKNRNLAMKGSEALKRYMEGKK</sequence>
<evidence type="ECO:0000313" key="1">
    <source>
        <dbReference type="EMBL" id="KQB34828.1"/>
    </source>
</evidence>
<dbReference type="RefSeq" id="WP_054963976.1">
    <property type="nucleotide sequence ID" value="NZ_LKBH01000215.1"/>
</dbReference>
<dbReference type="Proteomes" id="UP000050301">
    <property type="component" value="Unassembled WGS sequence"/>
</dbReference>
<proteinExistence type="predicted"/>
<protein>
    <submittedName>
        <fullName evidence="1">Uncharacterized protein</fullName>
    </submittedName>
</protein>
<dbReference type="InParanoid" id="A0A0N8VKW1"/>